<name>A0ABV0Z1J1_9TELE</name>
<dbReference type="Proteomes" id="UP001469553">
    <property type="component" value="Unassembled WGS sequence"/>
</dbReference>
<protein>
    <submittedName>
        <fullName evidence="1">Uncharacterized protein</fullName>
    </submittedName>
</protein>
<gene>
    <name evidence="1" type="ORF">AMECASPLE_019735</name>
</gene>
<dbReference type="EMBL" id="JAHRIP010048635">
    <property type="protein sequence ID" value="MEQ2299906.1"/>
    <property type="molecule type" value="Genomic_DNA"/>
</dbReference>
<accession>A0ABV0Z1J1</accession>
<sequence>MRPGVWRDDVTAVPDWRCIQTARTKEGEREIRHSLSAQLRFSIVETSRVYPCEPEVPFTQSGGQADIAGLKDFVDSFGPEVMMSWLPCLLNYPPRLSKYPDII</sequence>
<keyword evidence="2" id="KW-1185">Reference proteome</keyword>
<proteinExistence type="predicted"/>
<reference evidence="1 2" key="1">
    <citation type="submission" date="2021-06" db="EMBL/GenBank/DDBJ databases">
        <authorList>
            <person name="Palmer J.M."/>
        </authorList>
    </citation>
    <scope>NUCLEOTIDE SEQUENCE [LARGE SCALE GENOMIC DNA]</scope>
    <source>
        <strain evidence="1 2">AS_MEX2019</strain>
        <tissue evidence="1">Muscle</tissue>
    </source>
</reference>
<evidence type="ECO:0000313" key="1">
    <source>
        <dbReference type="EMBL" id="MEQ2299906.1"/>
    </source>
</evidence>
<organism evidence="1 2">
    <name type="scientific">Ameca splendens</name>
    <dbReference type="NCBI Taxonomy" id="208324"/>
    <lineage>
        <taxon>Eukaryota</taxon>
        <taxon>Metazoa</taxon>
        <taxon>Chordata</taxon>
        <taxon>Craniata</taxon>
        <taxon>Vertebrata</taxon>
        <taxon>Euteleostomi</taxon>
        <taxon>Actinopterygii</taxon>
        <taxon>Neopterygii</taxon>
        <taxon>Teleostei</taxon>
        <taxon>Neoteleostei</taxon>
        <taxon>Acanthomorphata</taxon>
        <taxon>Ovalentaria</taxon>
        <taxon>Atherinomorphae</taxon>
        <taxon>Cyprinodontiformes</taxon>
        <taxon>Goodeidae</taxon>
        <taxon>Ameca</taxon>
    </lineage>
</organism>
<comment type="caution">
    <text evidence="1">The sequence shown here is derived from an EMBL/GenBank/DDBJ whole genome shotgun (WGS) entry which is preliminary data.</text>
</comment>
<evidence type="ECO:0000313" key="2">
    <source>
        <dbReference type="Proteomes" id="UP001469553"/>
    </source>
</evidence>